<sequence>MALFRVSNSSDLLTALSRVSHTASTSLAEMRCTRYTVVHHNRMKNLHVTSVRRYPEPPTLPLPTNVSEIFANETGRFTPERARDIAAPVLLYGSSDCRSFFAKEMTKPTQRASVMQNCSDTHVDSYDCFGAVSLNGTMQTNVPKPFCSNGKSTHLNMPGGQWARDGKYIAEDMQKSHYRSVRLPPLKLSKSGLTSHVATNTLFQTMYVPKYMCTMEYSSNVSPPLNGVDSEKEKQEMVKMLIQSKKQRFKKIIKDYGSTVIVFHTGISLISLGACYAAVISGLDLQPFIKSMLDVSNEHLKSIIDTSSTFLIAYSIHKLLAPIRLAITLTVTPILVRYLRKVGIIKVPTRKIIVTKQMVK</sequence>
<dbReference type="EMBL" id="CAXAJV020001296">
    <property type="protein sequence ID" value="CAL7946975.1"/>
    <property type="molecule type" value="Genomic_DNA"/>
</dbReference>
<accession>A0ABP1P123</accession>
<dbReference type="InterPro" id="IPR009688">
    <property type="entry name" value="FAM210A/B-like_dom"/>
</dbReference>
<evidence type="ECO:0000313" key="4">
    <source>
        <dbReference type="Proteomes" id="UP001642520"/>
    </source>
</evidence>
<organism evidence="3 4">
    <name type="scientific">Xylocopa violacea</name>
    <name type="common">Violet carpenter bee</name>
    <name type="synonym">Apis violacea</name>
    <dbReference type="NCBI Taxonomy" id="135666"/>
    <lineage>
        <taxon>Eukaryota</taxon>
        <taxon>Metazoa</taxon>
        <taxon>Ecdysozoa</taxon>
        <taxon>Arthropoda</taxon>
        <taxon>Hexapoda</taxon>
        <taxon>Insecta</taxon>
        <taxon>Pterygota</taxon>
        <taxon>Neoptera</taxon>
        <taxon>Endopterygota</taxon>
        <taxon>Hymenoptera</taxon>
        <taxon>Apocrita</taxon>
        <taxon>Aculeata</taxon>
        <taxon>Apoidea</taxon>
        <taxon>Anthophila</taxon>
        <taxon>Apidae</taxon>
        <taxon>Xylocopa</taxon>
        <taxon>Xylocopa</taxon>
    </lineage>
</organism>
<keyword evidence="1" id="KW-1133">Transmembrane helix</keyword>
<keyword evidence="1" id="KW-0472">Membrane</keyword>
<dbReference type="Proteomes" id="UP001642520">
    <property type="component" value="Unassembled WGS sequence"/>
</dbReference>
<comment type="caution">
    <text evidence="3">The sequence shown here is derived from an EMBL/GenBank/DDBJ whole genome shotgun (WGS) entry which is preliminary data.</text>
</comment>
<feature type="transmembrane region" description="Helical" evidence="1">
    <location>
        <begin position="256"/>
        <end position="283"/>
    </location>
</feature>
<dbReference type="PANTHER" id="PTHR21377:SF0">
    <property type="entry name" value="PROTEIN FAM210B, MITOCHONDRIAL"/>
    <property type="match status" value="1"/>
</dbReference>
<feature type="domain" description="DUF1279" evidence="2">
    <location>
        <begin position="247"/>
        <end position="334"/>
    </location>
</feature>
<evidence type="ECO:0000259" key="2">
    <source>
        <dbReference type="Pfam" id="PF06916"/>
    </source>
</evidence>
<dbReference type="InterPro" id="IPR045866">
    <property type="entry name" value="FAM210A/B-like"/>
</dbReference>
<dbReference type="Pfam" id="PF06916">
    <property type="entry name" value="FAM210A-B_dom"/>
    <property type="match status" value="1"/>
</dbReference>
<keyword evidence="4" id="KW-1185">Reference proteome</keyword>
<proteinExistence type="predicted"/>
<evidence type="ECO:0000313" key="3">
    <source>
        <dbReference type="EMBL" id="CAL7946975.1"/>
    </source>
</evidence>
<name>A0ABP1P123_XYLVO</name>
<reference evidence="3 4" key="1">
    <citation type="submission" date="2024-08" db="EMBL/GenBank/DDBJ databases">
        <authorList>
            <person name="Will J Nash"/>
            <person name="Angela Man"/>
            <person name="Seanna McTaggart"/>
            <person name="Kendall Baker"/>
            <person name="Tom Barker"/>
            <person name="Leah Catchpole"/>
            <person name="Alex Durrant"/>
            <person name="Karim Gharbi"/>
            <person name="Naomi Irish"/>
            <person name="Gemy Kaithakottil"/>
            <person name="Debby Ku"/>
            <person name="Aaliyah Providence"/>
            <person name="Felix Shaw"/>
            <person name="David Swarbreck"/>
            <person name="Chris Watkins"/>
            <person name="Ann M. McCartney"/>
            <person name="Giulio Formenti"/>
            <person name="Alice Mouton"/>
            <person name="Noel Vella"/>
            <person name="Bjorn M von Reumont"/>
            <person name="Adriana Vella"/>
            <person name="Wilfried Haerty"/>
        </authorList>
    </citation>
    <scope>NUCLEOTIDE SEQUENCE [LARGE SCALE GENOMIC DNA]</scope>
</reference>
<dbReference type="PANTHER" id="PTHR21377">
    <property type="entry name" value="PROTEIN FAM210B, MITOCHONDRIAL"/>
    <property type="match status" value="1"/>
</dbReference>
<protein>
    <recommendedName>
        <fullName evidence="2">DUF1279 domain-containing protein</fullName>
    </recommendedName>
</protein>
<gene>
    <name evidence="3" type="ORF">XYLVIOL_LOCUS8090</name>
</gene>
<feature type="transmembrane region" description="Helical" evidence="1">
    <location>
        <begin position="319"/>
        <end position="339"/>
    </location>
</feature>
<evidence type="ECO:0000256" key="1">
    <source>
        <dbReference type="SAM" id="Phobius"/>
    </source>
</evidence>
<keyword evidence="1" id="KW-0812">Transmembrane</keyword>